<keyword evidence="3" id="KW-0862">Zinc</keyword>
<feature type="region of interest" description="Disordered" evidence="4">
    <location>
        <begin position="109"/>
        <end position="131"/>
    </location>
</feature>
<dbReference type="SUPFAM" id="SSF57850">
    <property type="entry name" value="RING/U-box"/>
    <property type="match status" value="1"/>
</dbReference>
<protein>
    <submittedName>
        <fullName evidence="5">Zinc finger, RING-type, conserved site</fullName>
    </submittedName>
</protein>
<gene>
    <name evidence="5" type="ORF">Naga_100076g1</name>
</gene>
<keyword evidence="1" id="KW-0479">Metal-binding</keyword>
<comment type="caution">
    <text evidence="5">The sequence shown here is derived from an EMBL/GenBank/DDBJ whole genome shotgun (WGS) entry which is preliminary data.</text>
</comment>
<proteinExistence type="predicted"/>
<dbReference type="GO" id="GO:0008270">
    <property type="term" value="F:zinc ion binding"/>
    <property type="evidence" value="ECO:0007669"/>
    <property type="project" value="UniProtKB-KW"/>
</dbReference>
<evidence type="ECO:0000256" key="2">
    <source>
        <dbReference type="ARBA" id="ARBA00022771"/>
    </source>
</evidence>
<dbReference type="PROSITE" id="PS51257">
    <property type="entry name" value="PROKAR_LIPOPROTEIN"/>
    <property type="match status" value="1"/>
</dbReference>
<dbReference type="Proteomes" id="UP000019335">
    <property type="component" value="Chromosome 13"/>
</dbReference>
<feature type="region of interest" description="Disordered" evidence="4">
    <location>
        <begin position="149"/>
        <end position="214"/>
    </location>
</feature>
<dbReference type="PROSITE" id="PS00518">
    <property type="entry name" value="ZF_RING_1"/>
    <property type="match status" value="1"/>
</dbReference>
<keyword evidence="6" id="KW-1185">Reference proteome</keyword>
<dbReference type="InterPro" id="IPR017907">
    <property type="entry name" value="Znf_RING_CS"/>
</dbReference>
<feature type="compositionally biased region" description="Pro residues" evidence="4">
    <location>
        <begin position="276"/>
        <end position="302"/>
    </location>
</feature>
<evidence type="ECO:0000313" key="6">
    <source>
        <dbReference type="Proteomes" id="UP000019335"/>
    </source>
</evidence>
<feature type="compositionally biased region" description="Low complexity" evidence="4">
    <location>
        <begin position="149"/>
        <end position="193"/>
    </location>
</feature>
<evidence type="ECO:0000256" key="1">
    <source>
        <dbReference type="ARBA" id="ARBA00022723"/>
    </source>
</evidence>
<dbReference type="Gene3D" id="3.30.40.10">
    <property type="entry name" value="Zinc/RING finger domain, C3HC4 (zinc finger)"/>
    <property type="match status" value="1"/>
</dbReference>
<feature type="region of interest" description="Disordered" evidence="4">
    <location>
        <begin position="273"/>
        <end position="302"/>
    </location>
</feature>
<sequence length="343" mass="36745">MLRPRSNLHGNSVGACTHLSVPVASDGRRAIACEGHGHRRRSAWYHQRGENRALHRARTASFPGPKRRLSHFKMMEQASWLQEHYYDADGESNRSSANSSIGSLGGLRSFDVEGSGGGNAGEPSSSRRVVKGESDLRAIKALVQQLAGPSLPSLSSSPLTSEPLPASRSNSSSHSSSPRSSHSSSLESLGADNDGAHGHHGSLSGTDGDSERAGARAVGAGGFFQDVDLEAGESQRWSDAGPSGQTQDADRTLCLICYEDFPLEEEPPRLPLPALHGPPDPPTRPNIPPTAPALPPRPSPRPACPHSFCRKCVVAYLETRMREGRTDFPCPMRGDADCRHAFR</sequence>
<keyword evidence="2" id="KW-0863">Zinc-finger</keyword>
<evidence type="ECO:0000256" key="3">
    <source>
        <dbReference type="ARBA" id="ARBA00022833"/>
    </source>
</evidence>
<dbReference type="EMBL" id="AZIL01001169">
    <property type="protein sequence ID" value="EWM24712.1"/>
    <property type="molecule type" value="Genomic_DNA"/>
</dbReference>
<organism evidence="5 6">
    <name type="scientific">Nannochloropsis gaditana</name>
    <dbReference type="NCBI Taxonomy" id="72520"/>
    <lineage>
        <taxon>Eukaryota</taxon>
        <taxon>Sar</taxon>
        <taxon>Stramenopiles</taxon>
        <taxon>Ochrophyta</taxon>
        <taxon>Eustigmatophyceae</taxon>
        <taxon>Eustigmatales</taxon>
        <taxon>Monodopsidaceae</taxon>
        <taxon>Nannochloropsis</taxon>
    </lineage>
</organism>
<evidence type="ECO:0000313" key="5">
    <source>
        <dbReference type="EMBL" id="EWM24712.1"/>
    </source>
</evidence>
<dbReference type="AlphaFoldDB" id="W7TEX7"/>
<reference evidence="5 6" key="1">
    <citation type="journal article" date="2014" name="Mol. Plant">
        <title>Chromosome Scale Genome Assembly and Transcriptome Profiling of Nannochloropsis gaditana in Nitrogen Depletion.</title>
        <authorList>
            <person name="Corteggiani Carpinelli E."/>
            <person name="Telatin A."/>
            <person name="Vitulo N."/>
            <person name="Forcato C."/>
            <person name="D'Angelo M."/>
            <person name="Schiavon R."/>
            <person name="Vezzi A."/>
            <person name="Giacometti G.M."/>
            <person name="Morosinotto T."/>
            <person name="Valle G."/>
        </authorList>
    </citation>
    <scope>NUCLEOTIDE SEQUENCE [LARGE SCALE GENOMIC DNA]</scope>
    <source>
        <strain evidence="5 6">B-31</strain>
    </source>
</reference>
<name>W7TEX7_9STRA</name>
<accession>W7TEX7</accession>
<evidence type="ECO:0000256" key="4">
    <source>
        <dbReference type="SAM" id="MobiDB-lite"/>
    </source>
</evidence>
<dbReference type="InterPro" id="IPR013083">
    <property type="entry name" value="Znf_RING/FYVE/PHD"/>
</dbReference>